<dbReference type="HOGENOM" id="CLU_052486_1_1_2"/>
<organism evidence="1 2">
    <name type="scientific">Ferroplasma acidarmanus Fer1</name>
    <dbReference type="NCBI Taxonomy" id="333146"/>
    <lineage>
        <taxon>Archaea</taxon>
        <taxon>Methanobacteriati</taxon>
        <taxon>Thermoplasmatota</taxon>
        <taxon>Thermoplasmata</taxon>
        <taxon>Thermoplasmatales</taxon>
        <taxon>Ferroplasmaceae</taxon>
        <taxon>Ferroplasma</taxon>
    </lineage>
</organism>
<evidence type="ECO:0000313" key="2">
    <source>
        <dbReference type="Proteomes" id="UP000014660"/>
    </source>
</evidence>
<sequence>MITLLENNSKVLISRKGAYVESLIINGINILKETNDNIEPHGGLSILIPYADIVSKATYKFNGKQYLLPKNAGYEGDLINSMHGLTLDQTWKVITKSDKKIDFQVILNENFYPSKLLIDVIYMIDNAKFSVDYSIKNIGDKSCPIMCGAHPYFIFSDYWKFEFHDAAVQLKRYNTKSITTQRITDTISNVPNKLYDNAYFGGGIVDFYTKYLKMEIIRYNMPFFEIYNGTYAGQNSVAFEPLTGAPNCFNNGMGLKTLKQNDKFECGFSCSLL</sequence>
<dbReference type="SUPFAM" id="SSF74650">
    <property type="entry name" value="Galactose mutarotase-like"/>
    <property type="match status" value="1"/>
</dbReference>
<dbReference type="InterPro" id="IPR011013">
    <property type="entry name" value="Gal_mutarotase_sf_dom"/>
</dbReference>
<keyword evidence="2" id="KW-1185">Reference proteome</keyword>
<dbReference type="KEGG" id="fac:FACI_IFERC01G0583"/>
<dbReference type="Pfam" id="PF01263">
    <property type="entry name" value="Aldose_epim"/>
    <property type="match status" value="1"/>
</dbReference>
<dbReference type="GO" id="GO:0030246">
    <property type="term" value="F:carbohydrate binding"/>
    <property type="evidence" value="ECO:0007669"/>
    <property type="project" value="InterPro"/>
</dbReference>
<dbReference type="GO" id="GO:0016853">
    <property type="term" value="F:isomerase activity"/>
    <property type="evidence" value="ECO:0007669"/>
    <property type="project" value="InterPro"/>
</dbReference>
<evidence type="ECO:0000313" key="1">
    <source>
        <dbReference type="EMBL" id="AGO60563.1"/>
    </source>
</evidence>
<accession>S0AMQ4</accession>
<gene>
    <name evidence="1" type="ORF">FACI_IFERC00001G0583</name>
</gene>
<dbReference type="Gene3D" id="2.70.98.10">
    <property type="match status" value="1"/>
</dbReference>
<dbReference type="InterPro" id="IPR014718">
    <property type="entry name" value="GH-type_carb-bd"/>
</dbReference>
<dbReference type="InterPro" id="IPR008183">
    <property type="entry name" value="Aldose_1/G6P_1-epimerase"/>
</dbReference>
<dbReference type="GeneID" id="16024735"/>
<reference evidence="1 2" key="1">
    <citation type="journal article" date="2007" name="Proc. Natl. Acad. Sci. U.S.A.">
        <title>Genome dynamics in a natural archaeal population.</title>
        <authorList>
            <person name="Allen E.E."/>
            <person name="Tyson G.W."/>
            <person name="Whitaker R.J."/>
            <person name="Detter J.C."/>
            <person name="Richardson P.M."/>
            <person name="Banfield J.F."/>
        </authorList>
    </citation>
    <scope>NUCLEOTIDE SEQUENCE [LARGE SCALE GENOMIC DNA]</scope>
    <source>
        <strain evidence="2">fer1</strain>
    </source>
</reference>
<dbReference type="AlphaFoldDB" id="S0AMQ4"/>
<protein>
    <recommendedName>
        <fullName evidence="3">Aldose 1-epimerase</fullName>
    </recommendedName>
</protein>
<dbReference type="GO" id="GO:0005975">
    <property type="term" value="P:carbohydrate metabolic process"/>
    <property type="evidence" value="ECO:0007669"/>
    <property type="project" value="InterPro"/>
</dbReference>
<dbReference type="EMBL" id="CP004145">
    <property type="protein sequence ID" value="AGO60563.1"/>
    <property type="molecule type" value="Genomic_DNA"/>
</dbReference>
<name>S0AMQ4_FERAC</name>
<dbReference type="CDD" id="cd01081">
    <property type="entry name" value="Aldose_epim"/>
    <property type="match status" value="1"/>
</dbReference>
<dbReference type="Proteomes" id="UP000014660">
    <property type="component" value="Chromosome"/>
</dbReference>
<dbReference type="RefSeq" id="WP_009886609.1">
    <property type="nucleotide sequence ID" value="NC_021592.1"/>
</dbReference>
<proteinExistence type="predicted"/>
<evidence type="ECO:0008006" key="3">
    <source>
        <dbReference type="Google" id="ProtNLM"/>
    </source>
</evidence>